<keyword evidence="1" id="KW-0134">Cell wall</keyword>
<evidence type="ECO:0000256" key="4">
    <source>
        <dbReference type="ARBA" id="ARBA00023088"/>
    </source>
</evidence>
<evidence type="ECO:0000259" key="7">
    <source>
        <dbReference type="Pfam" id="PF00746"/>
    </source>
</evidence>
<feature type="region of interest" description="Disordered" evidence="5">
    <location>
        <begin position="1"/>
        <end position="35"/>
    </location>
</feature>
<evidence type="ECO:0000256" key="3">
    <source>
        <dbReference type="ARBA" id="ARBA00022729"/>
    </source>
</evidence>
<reference evidence="8 9" key="1">
    <citation type="submission" date="2014-12" db="EMBL/GenBank/DDBJ databases">
        <title>Draft genome sequences of 29 type strains of Enterococci.</title>
        <authorList>
            <person name="Zhong Z."/>
            <person name="Sun Z."/>
            <person name="Liu W."/>
            <person name="Zhang W."/>
            <person name="Zhang H."/>
        </authorList>
    </citation>
    <scope>NUCLEOTIDE SEQUENCE [LARGE SCALE GENOMIC DNA]</scope>
    <source>
        <strain evidence="8 9">DSM 21207</strain>
    </source>
</reference>
<comment type="caution">
    <text evidence="8">The sequence shown here is derived from an EMBL/GenBank/DDBJ whole genome shotgun (WGS) entry which is preliminary data.</text>
</comment>
<protein>
    <recommendedName>
        <fullName evidence="7">Gram-positive cocci surface proteins LPxTG domain-containing protein</fullName>
    </recommendedName>
</protein>
<proteinExistence type="predicted"/>
<dbReference type="STRING" id="317010.RU96_GL000513"/>
<feature type="domain" description="Gram-positive cocci surface proteins LPxTG" evidence="7">
    <location>
        <begin position="28"/>
        <end position="65"/>
    </location>
</feature>
<feature type="transmembrane region" description="Helical" evidence="6">
    <location>
        <begin position="42"/>
        <end position="60"/>
    </location>
</feature>
<evidence type="ECO:0000256" key="6">
    <source>
        <dbReference type="SAM" id="Phobius"/>
    </source>
</evidence>
<keyword evidence="6" id="KW-1133">Transmembrane helix</keyword>
<organism evidence="8 9">
    <name type="scientific">Enterococcus canintestini</name>
    <dbReference type="NCBI Taxonomy" id="317010"/>
    <lineage>
        <taxon>Bacteria</taxon>
        <taxon>Bacillati</taxon>
        <taxon>Bacillota</taxon>
        <taxon>Bacilli</taxon>
        <taxon>Lactobacillales</taxon>
        <taxon>Enterococcaceae</taxon>
        <taxon>Enterococcus</taxon>
    </lineage>
</organism>
<evidence type="ECO:0000256" key="2">
    <source>
        <dbReference type="ARBA" id="ARBA00022525"/>
    </source>
</evidence>
<sequence>MSDHDQNSSVIELYKGNSADDQISDPGSKHGSYPQTGELKTIGYSFLGTTAVLLVLITFLKKRRQLDEEN</sequence>
<gene>
    <name evidence="8" type="ORF">RU96_GL000513</name>
</gene>
<evidence type="ECO:0000313" key="8">
    <source>
        <dbReference type="EMBL" id="OJG14938.1"/>
    </source>
</evidence>
<dbReference type="InterPro" id="IPR019931">
    <property type="entry name" value="LPXTG_anchor"/>
</dbReference>
<dbReference type="Proteomes" id="UP000182835">
    <property type="component" value="Unassembled WGS sequence"/>
</dbReference>
<keyword evidence="6" id="KW-0812">Transmembrane</keyword>
<evidence type="ECO:0000256" key="5">
    <source>
        <dbReference type="SAM" id="MobiDB-lite"/>
    </source>
</evidence>
<dbReference type="Pfam" id="PF00746">
    <property type="entry name" value="Gram_pos_anchor"/>
    <property type="match status" value="1"/>
</dbReference>
<evidence type="ECO:0000256" key="1">
    <source>
        <dbReference type="ARBA" id="ARBA00022512"/>
    </source>
</evidence>
<dbReference type="EMBL" id="JXKG01000012">
    <property type="protein sequence ID" value="OJG14938.1"/>
    <property type="molecule type" value="Genomic_DNA"/>
</dbReference>
<keyword evidence="3" id="KW-0732">Signal</keyword>
<keyword evidence="4" id="KW-0572">Peptidoglycan-anchor</keyword>
<name>A0A1L8R5A7_9ENTE</name>
<keyword evidence="6" id="KW-0472">Membrane</keyword>
<dbReference type="NCBIfam" id="TIGR01167">
    <property type="entry name" value="LPXTG_anchor"/>
    <property type="match status" value="1"/>
</dbReference>
<keyword evidence="2" id="KW-0964">Secreted</keyword>
<accession>A0A1L8R5A7</accession>
<evidence type="ECO:0000313" key="9">
    <source>
        <dbReference type="Proteomes" id="UP000182835"/>
    </source>
</evidence>
<dbReference type="AlphaFoldDB" id="A0A1L8R5A7"/>